<evidence type="ECO:0000313" key="2">
    <source>
        <dbReference type="EMBL" id="KFM76236.1"/>
    </source>
</evidence>
<keyword evidence="1" id="KW-0812">Transmembrane</keyword>
<name>A0A087UFU7_STEMI</name>
<reference evidence="2 3" key="1">
    <citation type="submission" date="2013-11" db="EMBL/GenBank/DDBJ databases">
        <title>Genome sequencing of Stegodyphus mimosarum.</title>
        <authorList>
            <person name="Bechsgaard J."/>
        </authorList>
    </citation>
    <scope>NUCLEOTIDE SEQUENCE [LARGE SCALE GENOMIC DNA]</scope>
</reference>
<keyword evidence="3" id="KW-1185">Reference proteome</keyword>
<keyword evidence="1" id="KW-1133">Transmembrane helix</keyword>
<keyword evidence="1" id="KW-0472">Membrane</keyword>
<dbReference type="Proteomes" id="UP000054359">
    <property type="component" value="Unassembled WGS sequence"/>
</dbReference>
<protein>
    <submittedName>
        <fullName evidence="2">Uncharacterized protein</fullName>
    </submittedName>
</protein>
<evidence type="ECO:0000256" key="1">
    <source>
        <dbReference type="SAM" id="Phobius"/>
    </source>
</evidence>
<dbReference type="EMBL" id="KK119625">
    <property type="protein sequence ID" value="KFM76236.1"/>
    <property type="molecule type" value="Genomic_DNA"/>
</dbReference>
<sequence>MLRIHIKTETKWQPYLEFLLHAFVNYLVLYLFLFKTFMWHDSEEVQRFMW</sequence>
<dbReference type="AlphaFoldDB" id="A0A087UFU7"/>
<gene>
    <name evidence="2" type="ORF">X975_24428</name>
</gene>
<feature type="transmembrane region" description="Helical" evidence="1">
    <location>
        <begin position="12"/>
        <end position="33"/>
    </location>
</feature>
<proteinExistence type="predicted"/>
<evidence type="ECO:0000313" key="3">
    <source>
        <dbReference type="Proteomes" id="UP000054359"/>
    </source>
</evidence>
<accession>A0A087UFU7</accession>
<feature type="non-terminal residue" evidence="2">
    <location>
        <position position="50"/>
    </location>
</feature>
<organism evidence="2 3">
    <name type="scientific">Stegodyphus mimosarum</name>
    <name type="common">African social velvet spider</name>
    <dbReference type="NCBI Taxonomy" id="407821"/>
    <lineage>
        <taxon>Eukaryota</taxon>
        <taxon>Metazoa</taxon>
        <taxon>Ecdysozoa</taxon>
        <taxon>Arthropoda</taxon>
        <taxon>Chelicerata</taxon>
        <taxon>Arachnida</taxon>
        <taxon>Araneae</taxon>
        <taxon>Araneomorphae</taxon>
        <taxon>Entelegynae</taxon>
        <taxon>Eresoidea</taxon>
        <taxon>Eresidae</taxon>
        <taxon>Stegodyphus</taxon>
    </lineage>
</organism>